<dbReference type="Proteomes" id="UP000805193">
    <property type="component" value="Unassembled WGS sequence"/>
</dbReference>
<keyword evidence="2" id="KW-1185">Reference proteome</keyword>
<name>A0AC60QJ59_IXOPE</name>
<evidence type="ECO:0000313" key="1">
    <source>
        <dbReference type="EMBL" id="KAG0434477.1"/>
    </source>
</evidence>
<organism evidence="1 2">
    <name type="scientific">Ixodes persulcatus</name>
    <name type="common">Taiga tick</name>
    <dbReference type="NCBI Taxonomy" id="34615"/>
    <lineage>
        <taxon>Eukaryota</taxon>
        <taxon>Metazoa</taxon>
        <taxon>Ecdysozoa</taxon>
        <taxon>Arthropoda</taxon>
        <taxon>Chelicerata</taxon>
        <taxon>Arachnida</taxon>
        <taxon>Acari</taxon>
        <taxon>Parasitiformes</taxon>
        <taxon>Ixodida</taxon>
        <taxon>Ixodoidea</taxon>
        <taxon>Ixodidae</taxon>
        <taxon>Ixodinae</taxon>
        <taxon>Ixodes</taxon>
    </lineage>
</organism>
<sequence>MKPQAEHEKATFLSYIKKKIFELDDKQRFVILMVDEIHLKPFFDYKGGSITGAASNSTETTKTLWFLWFKASHASSRKYLTLFLCIERTQSFCTSC</sequence>
<proteinExistence type="predicted"/>
<dbReference type="EMBL" id="JABSTQ010008475">
    <property type="protein sequence ID" value="KAG0434477.1"/>
    <property type="molecule type" value="Genomic_DNA"/>
</dbReference>
<gene>
    <name evidence="1" type="ORF">HPB47_019081</name>
</gene>
<reference evidence="1 2" key="1">
    <citation type="journal article" date="2020" name="Cell">
        <title>Large-Scale Comparative Analyses of Tick Genomes Elucidate Their Genetic Diversity and Vector Capacities.</title>
        <authorList>
            <consortium name="Tick Genome and Microbiome Consortium (TIGMIC)"/>
            <person name="Jia N."/>
            <person name="Wang J."/>
            <person name="Shi W."/>
            <person name="Du L."/>
            <person name="Sun Y."/>
            <person name="Zhan W."/>
            <person name="Jiang J.F."/>
            <person name="Wang Q."/>
            <person name="Zhang B."/>
            <person name="Ji P."/>
            <person name="Bell-Sakyi L."/>
            <person name="Cui X.M."/>
            <person name="Yuan T.T."/>
            <person name="Jiang B.G."/>
            <person name="Yang W.F."/>
            <person name="Lam T.T."/>
            <person name="Chang Q.C."/>
            <person name="Ding S.J."/>
            <person name="Wang X.J."/>
            <person name="Zhu J.G."/>
            <person name="Ruan X.D."/>
            <person name="Zhao L."/>
            <person name="Wei J.T."/>
            <person name="Ye R.Z."/>
            <person name="Que T.C."/>
            <person name="Du C.H."/>
            <person name="Zhou Y.H."/>
            <person name="Cheng J.X."/>
            <person name="Dai P.F."/>
            <person name="Guo W.B."/>
            <person name="Han X.H."/>
            <person name="Huang E.J."/>
            <person name="Li L.F."/>
            <person name="Wei W."/>
            <person name="Gao Y.C."/>
            <person name="Liu J.Z."/>
            <person name="Shao H.Z."/>
            <person name="Wang X."/>
            <person name="Wang C.C."/>
            <person name="Yang T.C."/>
            <person name="Huo Q.B."/>
            <person name="Li W."/>
            <person name="Chen H.Y."/>
            <person name="Chen S.E."/>
            <person name="Zhou L.G."/>
            <person name="Ni X.B."/>
            <person name="Tian J.H."/>
            <person name="Sheng Y."/>
            <person name="Liu T."/>
            <person name="Pan Y.S."/>
            <person name="Xia L.Y."/>
            <person name="Li J."/>
            <person name="Zhao F."/>
            <person name="Cao W.C."/>
        </authorList>
    </citation>
    <scope>NUCLEOTIDE SEQUENCE [LARGE SCALE GENOMIC DNA]</scope>
    <source>
        <strain evidence="1">Iper-2018</strain>
    </source>
</reference>
<evidence type="ECO:0000313" key="2">
    <source>
        <dbReference type="Proteomes" id="UP000805193"/>
    </source>
</evidence>
<comment type="caution">
    <text evidence="1">The sequence shown here is derived from an EMBL/GenBank/DDBJ whole genome shotgun (WGS) entry which is preliminary data.</text>
</comment>
<protein>
    <submittedName>
        <fullName evidence="1">Uncharacterized protein</fullName>
    </submittedName>
</protein>
<accession>A0AC60QJ59</accession>